<organism evidence="2 3">
    <name type="scientific">Deinococcus antarcticus</name>
    <dbReference type="NCBI Taxonomy" id="1298767"/>
    <lineage>
        <taxon>Bacteria</taxon>
        <taxon>Thermotogati</taxon>
        <taxon>Deinococcota</taxon>
        <taxon>Deinococci</taxon>
        <taxon>Deinococcales</taxon>
        <taxon>Deinococcaceae</taxon>
        <taxon>Deinococcus</taxon>
    </lineage>
</organism>
<reference evidence="3" key="1">
    <citation type="journal article" date="2019" name="Int. J. Syst. Evol. Microbiol.">
        <title>The Global Catalogue of Microorganisms (GCM) 10K type strain sequencing project: providing services to taxonomists for standard genome sequencing and annotation.</title>
        <authorList>
            <consortium name="The Broad Institute Genomics Platform"/>
            <consortium name="The Broad Institute Genome Sequencing Center for Infectious Disease"/>
            <person name="Wu L."/>
            <person name="Ma J."/>
        </authorList>
    </citation>
    <scope>NUCLEOTIDE SEQUENCE [LARGE SCALE GENOMIC DNA]</scope>
    <source>
        <strain evidence="3">CCTCC AB 2013263</strain>
    </source>
</reference>
<feature type="signal peptide" evidence="1">
    <location>
        <begin position="1"/>
        <end position="18"/>
    </location>
</feature>
<gene>
    <name evidence="2" type="ORF">ACFOPQ_14275</name>
</gene>
<name>A0ABV8A9K5_9DEIO</name>
<evidence type="ECO:0000313" key="3">
    <source>
        <dbReference type="Proteomes" id="UP001595748"/>
    </source>
</evidence>
<dbReference type="Proteomes" id="UP001595748">
    <property type="component" value="Unassembled WGS sequence"/>
</dbReference>
<accession>A0ABV8A9K5</accession>
<keyword evidence="1" id="KW-0732">Signal</keyword>
<sequence>MKKMIVLLPILALSTAGATRTVENLKGFKSVCVNASFEEKGKENEGVRGKLITRIEAALKKANVPIVTGECDAKGLTANRQVNLFFNFFTTDDGEIYQASLEGWLTREGNYREITLWSDLFIGGMDAGGGSLQAAELADELVADFVTDWKKTAH</sequence>
<proteinExistence type="predicted"/>
<dbReference type="RefSeq" id="WP_380079310.1">
    <property type="nucleotide sequence ID" value="NZ_JBHRZF010000167.1"/>
</dbReference>
<comment type="caution">
    <text evidence="2">The sequence shown here is derived from an EMBL/GenBank/DDBJ whole genome shotgun (WGS) entry which is preliminary data.</text>
</comment>
<evidence type="ECO:0000256" key="1">
    <source>
        <dbReference type="SAM" id="SignalP"/>
    </source>
</evidence>
<dbReference type="EMBL" id="JBHRZF010000167">
    <property type="protein sequence ID" value="MFC3861931.1"/>
    <property type="molecule type" value="Genomic_DNA"/>
</dbReference>
<feature type="chain" id="PRO_5045730790" evidence="1">
    <location>
        <begin position="19"/>
        <end position="154"/>
    </location>
</feature>
<evidence type="ECO:0000313" key="2">
    <source>
        <dbReference type="EMBL" id="MFC3861931.1"/>
    </source>
</evidence>
<keyword evidence="3" id="KW-1185">Reference proteome</keyword>
<protein>
    <submittedName>
        <fullName evidence="2">Uncharacterized protein</fullName>
    </submittedName>
</protein>